<name>A0A0G1CGF8_9BACT</name>
<feature type="transmembrane region" description="Helical" evidence="1">
    <location>
        <begin position="6"/>
        <end position="25"/>
    </location>
</feature>
<evidence type="ECO:0000256" key="1">
    <source>
        <dbReference type="SAM" id="Phobius"/>
    </source>
</evidence>
<dbReference type="EMBL" id="LCFB01000017">
    <property type="protein sequence ID" value="KKS84574.1"/>
    <property type="molecule type" value="Genomic_DNA"/>
</dbReference>
<comment type="caution">
    <text evidence="2">The sequence shown here is derived from an EMBL/GenBank/DDBJ whole genome shotgun (WGS) entry which is preliminary data.</text>
</comment>
<proteinExistence type="predicted"/>
<dbReference type="AlphaFoldDB" id="A0A0G1CGF8"/>
<keyword evidence="1" id="KW-0812">Transmembrane</keyword>
<evidence type="ECO:0008006" key="4">
    <source>
        <dbReference type="Google" id="ProtNLM"/>
    </source>
</evidence>
<dbReference type="Proteomes" id="UP000034543">
    <property type="component" value="Unassembled WGS sequence"/>
</dbReference>
<keyword evidence="1" id="KW-0472">Membrane</keyword>
<organism evidence="2 3">
    <name type="scientific">Candidatus Gottesmanbacteria bacterium GW2011_GWA1_43_11</name>
    <dbReference type="NCBI Taxonomy" id="1618436"/>
    <lineage>
        <taxon>Bacteria</taxon>
        <taxon>Candidatus Gottesmaniibacteriota</taxon>
    </lineage>
</organism>
<evidence type="ECO:0000313" key="3">
    <source>
        <dbReference type="Proteomes" id="UP000034543"/>
    </source>
</evidence>
<protein>
    <recommendedName>
        <fullName evidence="4">Type II secretion system protein</fullName>
    </recommendedName>
</protein>
<dbReference type="STRING" id="1618436.UV59_C0017G0027"/>
<accession>A0A0G1CGF8</accession>
<reference evidence="2 3" key="1">
    <citation type="journal article" date="2015" name="Nature">
        <title>rRNA introns, odd ribosomes, and small enigmatic genomes across a large radiation of phyla.</title>
        <authorList>
            <person name="Brown C.T."/>
            <person name="Hug L.A."/>
            <person name="Thomas B.C."/>
            <person name="Sharon I."/>
            <person name="Castelle C.J."/>
            <person name="Singh A."/>
            <person name="Wilkins M.J."/>
            <person name="Williams K.H."/>
            <person name="Banfield J.F."/>
        </authorList>
    </citation>
    <scope>NUCLEOTIDE SEQUENCE [LARGE SCALE GENOMIC DNA]</scope>
</reference>
<evidence type="ECO:0000313" key="2">
    <source>
        <dbReference type="EMBL" id="KKS84574.1"/>
    </source>
</evidence>
<keyword evidence="1" id="KW-1133">Transmembrane helix</keyword>
<gene>
    <name evidence="2" type="ORF">UV59_C0017G0027</name>
</gene>
<sequence>MELLIGMTLISFIFLGVITATAVLLNSNARVKQIDHLEQAKNDLQLEFSNSIRWAKAITIVSPSELTITNSDSSTSAYQLDVSTKRIVKNGVPITSDTVDIMNFEINDYSRLPAPALRSLQLFIEMQHHDFSAVRQTFRLVVSQRVGS</sequence>